<sequence>MRYSTCRLRHFLYFSGGSASNFLSERSVLWDEFCAIHSAYDHLSLPWILTGDYNEILSSSEHSRSLEYRVDQFGMNPFQGIVSHCGLMDLTYTRPIFTWWNKCEADRELISAQWLNSLSHSFSTFLFGSHIRSC</sequence>
<reference evidence="1 2" key="1">
    <citation type="submission" date="2024-04" db="EMBL/GenBank/DDBJ databases">
        <title>Genome assembly C_amara_ONT_v2.</title>
        <authorList>
            <person name="Yant L."/>
            <person name="Moore C."/>
            <person name="Slenker M."/>
        </authorList>
    </citation>
    <scope>NUCLEOTIDE SEQUENCE [LARGE SCALE GENOMIC DNA]</scope>
    <source>
        <tissue evidence="1">Leaf</tissue>
    </source>
</reference>
<dbReference type="Gene3D" id="3.60.10.10">
    <property type="entry name" value="Endonuclease/exonuclease/phosphatase"/>
    <property type="match status" value="1"/>
</dbReference>
<gene>
    <name evidence="1" type="ORF">V5N11_022746</name>
</gene>
<dbReference type="InterPro" id="IPR036691">
    <property type="entry name" value="Endo/exonu/phosph_ase_sf"/>
</dbReference>
<protein>
    <recommendedName>
        <fullName evidence="3">Endonuclease/exonuclease/phosphatase family protein</fullName>
    </recommendedName>
</protein>
<dbReference type="Proteomes" id="UP001558713">
    <property type="component" value="Unassembled WGS sequence"/>
</dbReference>
<organism evidence="1 2">
    <name type="scientific">Cardamine amara subsp. amara</name>
    <dbReference type="NCBI Taxonomy" id="228776"/>
    <lineage>
        <taxon>Eukaryota</taxon>
        <taxon>Viridiplantae</taxon>
        <taxon>Streptophyta</taxon>
        <taxon>Embryophyta</taxon>
        <taxon>Tracheophyta</taxon>
        <taxon>Spermatophyta</taxon>
        <taxon>Magnoliopsida</taxon>
        <taxon>eudicotyledons</taxon>
        <taxon>Gunneridae</taxon>
        <taxon>Pentapetalae</taxon>
        <taxon>rosids</taxon>
        <taxon>malvids</taxon>
        <taxon>Brassicales</taxon>
        <taxon>Brassicaceae</taxon>
        <taxon>Cardamineae</taxon>
        <taxon>Cardamine</taxon>
    </lineage>
</organism>
<dbReference type="EMBL" id="JBANAX010000691">
    <property type="protein sequence ID" value="KAL1197285.1"/>
    <property type="molecule type" value="Genomic_DNA"/>
</dbReference>
<evidence type="ECO:0008006" key="3">
    <source>
        <dbReference type="Google" id="ProtNLM"/>
    </source>
</evidence>
<evidence type="ECO:0000313" key="1">
    <source>
        <dbReference type="EMBL" id="KAL1197285.1"/>
    </source>
</evidence>
<comment type="caution">
    <text evidence="1">The sequence shown here is derived from an EMBL/GenBank/DDBJ whole genome shotgun (WGS) entry which is preliminary data.</text>
</comment>
<accession>A0ABD0ZRM8</accession>
<proteinExistence type="predicted"/>
<keyword evidence="2" id="KW-1185">Reference proteome</keyword>
<name>A0ABD0ZRM8_CARAN</name>
<dbReference type="AlphaFoldDB" id="A0ABD0ZRM8"/>
<evidence type="ECO:0000313" key="2">
    <source>
        <dbReference type="Proteomes" id="UP001558713"/>
    </source>
</evidence>
<dbReference type="SUPFAM" id="SSF56219">
    <property type="entry name" value="DNase I-like"/>
    <property type="match status" value="1"/>
</dbReference>